<feature type="transmembrane region" description="Helical" evidence="7">
    <location>
        <begin position="126"/>
        <end position="146"/>
    </location>
</feature>
<evidence type="ECO:0000313" key="8">
    <source>
        <dbReference type="EMBL" id="VAW75063.1"/>
    </source>
</evidence>
<dbReference type="InterPro" id="IPR001872">
    <property type="entry name" value="Peptidase_A8"/>
</dbReference>
<feature type="transmembrane region" description="Helical" evidence="7">
    <location>
        <begin position="63"/>
        <end position="81"/>
    </location>
</feature>
<name>A0A3B0YFX3_9ZZZZ</name>
<dbReference type="NCBIfam" id="TIGR00077">
    <property type="entry name" value="lspA"/>
    <property type="match status" value="1"/>
</dbReference>
<dbReference type="Pfam" id="PF01252">
    <property type="entry name" value="Peptidase_A8"/>
    <property type="match status" value="1"/>
</dbReference>
<dbReference type="PANTHER" id="PTHR33695:SF1">
    <property type="entry name" value="LIPOPROTEIN SIGNAL PEPTIDASE"/>
    <property type="match status" value="1"/>
</dbReference>
<dbReference type="HAMAP" id="MF_00161">
    <property type="entry name" value="LspA"/>
    <property type="match status" value="1"/>
</dbReference>
<dbReference type="EC" id="3.4.23.36" evidence="8"/>
<dbReference type="EMBL" id="UOFN01000046">
    <property type="protein sequence ID" value="VAW75063.1"/>
    <property type="molecule type" value="Genomic_DNA"/>
</dbReference>
<keyword evidence="6 7" id="KW-0472">Membrane</keyword>
<accession>A0A3B0YFX3</accession>
<evidence type="ECO:0000256" key="7">
    <source>
        <dbReference type="SAM" id="Phobius"/>
    </source>
</evidence>
<dbReference type="PANTHER" id="PTHR33695">
    <property type="entry name" value="LIPOPROTEIN SIGNAL PEPTIDASE"/>
    <property type="match status" value="1"/>
</dbReference>
<evidence type="ECO:0000256" key="4">
    <source>
        <dbReference type="ARBA" id="ARBA00022801"/>
    </source>
</evidence>
<feature type="transmembrane region" description="Helical" evidence="7">
    <location>
        <begin position="88"/>
        <end position="106"/>
    </location>
</feature>
<keyword evidence="3 7" id="KW-0812">Transmembrane</keyword>
<evidence type="ECO:0000256" key="6">
    <source>
        <dbReference type="ARBA" id="ARBA00023136"/>
    </source>
</evidence>
<keyword evidence="4 8" id="KW-0378">Hydrolase</keyword>
<dbReference type="GO" id="GO:0004190">
    <property type="term" value="F:aspartic-type endopeptidase activity"/>
    <property type="evidence" value="ECO:0007669"/>
    <property type="project" value="UniProtKB-EC"/>
</dbReference>
<protein>
    <submittedName>
        <fullName evidence="8">Lipoprotein signal peptidase</fullName>
        <ecNumber evidence="8">3.4.23.36</ecNumber>
    </submittedName>
</protein>
<keyword evidence="8" id="KW-0449">Lipoprotein</keyword>
<evidence type="ECO:0000256" key="1">
    <source>
        <dbReference type="ARBA" id="ARBA00022475"/>
    </source>
</evidence>
<evidence type="ECO:0000256" key="2">
    <source>
        <dbReference type="ARBA" id="ARBA00022670"/>
    </source>
</evidence>
<dbReference type="PROSITE" id="PS00855">
    <property type="entry name" value="SPASE_II"/>
    <property type="match status" value="1"/>
</dbReference>
<sequence>MMKKWLALALLVVVLDQLTKALAVDLLSYAEQLVVFPVFNFTLLYNPGAAFSFLGDASGWQRWFFVAVSTGAAIFLTIWLYRLKPEQILLALAVALVLGGAVGNLIDRLWLGYVVDFIQVHYRDSYFPAFNIADSAISVGAVLLIWDSLFAHKESDKHDD</sequence>
<proteinExistence type="inferred from homology"/>
<evidence type="ECO:0000256" key="3">
    <source>
        <dbReference type="ARBA" id="ARBA00022692"/>
    </source>
</evidence>
<gene>
    <name evidence="8" type="ORF">MNBD_GAMMA15-1904</name>
</gene>
<organism evidence="8">
    <name type="scientific">hydrothermal vent metagenome</name>
    <dbReference type="NCBI Taxonomy" id="652676"/>
    <lineage>
        <taxon>unclassified sequences</taxon>
        <taxon>metagenomes</taxon>
        <taxon>ecological metagenomes</taxon>
    </lineage>
</organism>
<keyword evidence="2" id="KW-0645">Protease</keyword>
<dbReference type="GO" id="GO:0016020">
    <property type="term" value="C:membrane"/>
    <property type="evidence" value="ECO:0007669"/>
    <property type="project" value="InterPro"/>
</dbReference>
<keyword evidence="1" id="KW-1003">Cell membrane</keyword>
<keyword evidence="5 7" id="KW-1133">Transmembrane helix</keyword>
<reference evidence="8" key="1">
    <citation type="submission" date="2018-06" db="EMBL/GenBank/DDBJ databases">
        <authorList>
            <person name="Zhirakovskaya E."/>
        </authorList>
    </citation>
    <scope>NUCLEOTIDE SEQUENCE</scope>
</reference>
<evidence type="ECO:0000256" key="5">
    <source>
        <dbReference type="ARBA" id="ARBA00022989"/>
    </source>
</evidence>
<dbReference type="GO" id="GO:0006508">
    <property type="term" value="P:proteolysis"/>
    <property type="evidence" value="ECO:0007669"/>
    <property type="project" value="UniProtKB-KW"/>
</dbReference>
<dbReference type="PRINTS" id="PR00781">
    <property type="entry name" value="LIPOSIGPTASE"/>
</dbReference>
<dbReference type="AlphaFoldDB" id="A0A3B0YFX3"/>